<accession>M0P4S4</accession>
<feature type="region of interest" description="Disordered" evidence="1">
    <location>
        <begin position="1"/>
        <end position="28"/>
    </location>
</feature>
<gene>
    <name evidence="2" type="ORF">C468_08454</name>
</gene>
<keyword evidence="3" id="KW-1185">Reference proteome</keyword>
<evidence type="ECO:0000313" key="3">
    <source>
        <dbReference type="Proteomes" id="UP000011546"/>
    </source>
</evidence>
<protein>
    <submittedName>
        <fullName evidence="2">Uncharacterized protein</fullName>
    </submittedName>
</protein>
<dbReference type="STRING" id="1230456.C468_08454"/>
<dbReference type="AlphaFoldDB" id="M0P4S4"/>
<evidence type="ECO:0000256" key="1">
    <source>
        <dbReference type="SAM" id="MobiDB-lite"/>
    </source>
</evidence>
<dbReference type="PATRIC" id="fig|1230456.3.peg.1670"/>
<dbReference type="RefSeq" id="WP_008848413.1">
    <property type="nucleotide sequence ID" value="NZ_AOJH01000054.1"/>
</dbReference>
<proteinExistence type="predicted"/>
<name>M0P4S4_9EURY</name>
<organism evidence="2 3">
    <name type="scientific">Halorubrum kocurii JCM 14978</name>
    <dbReference type="NCBI Taxonomy" id="1230456"/>
    <lineage>
        <taxon>Archaea</taxon>
        <taxon>Methanobacteriati</taxon>
        <taxon>Methanobacteriota</taxon>
        <taxon>Stenosarchaea group</taxon>
        <taxon>Halobacteria</taxon>
        <taxon>Halobacteriales</taxon>
        <taxon>Haloferacaceae</taxon>
        <taxon>Halorubrum</taxon>
    </lineage>
</organism>
<sequence length="109" mass="11616">MSDADGGGPMSVADRFGASVEITGPDPETEGFFFVKRRDEVDHDAFVTGLLGLVGTADRLVLHHRSGFAVVRLSHGRAQQLGRLPWVDAVGGVRFDPEQFAAIAGVPVE</sequence>
<reference evidence="2 3" key="1">
    <citation type="journal article" date="2014" name="PLoS Genet.">
        <title>Phylogenetically driven sequencing of extremely halophilic archaea reveals strategies for static and dynamic osmo-response.</title>
        <authorList>
            <person name="Becker E.A."/>
            <person name="Seitzer P.M."/>
            <person name="Tritt A."/>
            <person name="Larsen D."/>
            <person name="Krusor M."/>
            <person name="Yao A.I."/>
            <person name="Wu D."/>
            <person name="Madern D."/>
            <person name="Eisen J.A."/>
            <person name="Darling A.E."/>
            <person name="Facciotti M.T."/>
        </authorList>
    </citation>
    <scope>NUCLEOTIDE SEQUENCE [LARGE SCALE GENOMIC DNA]</scope>
    <source>
        <strain evidence="2 3">JCM 14978</strain>
    </source>
</reference>
<dbReference type="Proteomes" id="UP000011546">
    <property type="component" value="Unassembled WGS sequence"/>
</dbReference>
<comment type="caution">
    <text evidence="2">The sequence shown here is derived from an EMBL/GenBank/DDBJ whole genome shotgun (WGS) entry which is preliminary data.</text>
</comment>
<evidence type="ECO:0000313" key="2">
    <source>
        <dbReference type="EMBL" id="EMA64823.1"/>
    </source>
</evidence>
<dbReference type="EMBL" id="AOJH01000054">
    <property type="protein sequence ID" value="EMA64823.1"/>
    <property type="molecule type" value="Genomic_DNA"/>
</dbReference>